<name>A0A6B9FG58_9HYPH</name>
<gene>
    <name evidence="1" type="ORF">MMSR116_06250</name>
</gene>
<dbReference type="EMBL" id="CP043538">
    <property type="protein sequence ID" value="QGY01547.1"/>
    <property type="molecule type" value="Genomic_DNA"/>
</dbReference>
<reference evidence="1 2" key="2">
    <citation type="journal article" date="2013" name="Genome Announc.">
        <title>Draft Genome Sequence of Methylobacterium mesophilicum Strain SR1.6/6, Isolated from Citrus sinensis.</title>
        <authorList>
            <person name="Marinho Almeida D."/>
            <person name="Dini-Andreote F."/>
            <person name="Camargo Neves A.A."/>
            <person name="Juca Ramos R.T."/>
            <person name="Andreote F.D."/>
            <person name="Carneiro A.R."/>
            <person name="Oliveira de Souza Lima A."/>
            <person name="Caracciolo Gomes de Sa P.H."/>
            <person name="Ribeiro Barbosa M.S."/>
            <person name="Araujo W.L."/>
            <person name="Silva A."/>
        </authorList>
    </citation>
    <scope>NUCLEOTIDE SEQUENCE [LARGE SCALE GENOMIC DNA]</scope>
    <source>
        <strain evidence="1 2">SR1.6/6</strain>
    </source>
</reference>
<evidence type="ECO:0000313" key="2">
    <source>
        <dbReference type="Proteomes" id="UP000012488"/>
    </source>
</evidence>
<organism evidence="1 2">
    <name type="scientific">Methylobacterium mesophilicum SR1.6/6</name>
    <dbReference type="NCBI Taxonomy" id="908290"/>
    <lineage>
        <taxon>Bacteria</taxon>
        <taxon>Pseudomonadati</taxon>
        <taxon>Pseudomonadota</taxon>
        <taxon>Alphaproteobacteria</taxon>
        <taxon>Hyphomicrobiales</taxon>
        <taxon>Methylobacteriaceae</taxon>
        <taxon>Methylobacterium</taxon>
    </lineage>
</organism>
<dbReference type="KEGG" id="mmes:MMSR116_06250"/>
<accession>A0A6B9FG58</accession>
<reference evidence="1 2" key="1">
    <citation type="journal article" date="2012" name="Genet. Mol. Biol.">
        <title>Analysis of 16S rRNA and mxaF genes revealing insights into Methylobacterium niche-specific plant association.</title>
        <authorList>
            <person name="Dourado M.N."/>
            <person name="Andreote F.D."/>
            <person name="Dini-Andreote F."/>
            <person name="Conti R."/>
            <person name="Araujo J.M."/>
            <person name="Araujo W.L."/>
        </authorList>
    </citation>
    <scope>NUCLEOTIDE SEQUENCE [LARGE SCALE GENOMIC DNA]</scope>
    <source>
        <strain evidence="1 2">SR1.6/6</strain>
    </source>
</reference>
<dbReference type="RefSeq" id="WP_010683282.1">
    <property type="nucleotide sequence ID" value="NZ_CP043538.1"/>
</dbReference>
<dbReference type="AlphaFoldDB" id="A0A6B9FG58"/>
<evidence type="ECO:0000313" key="1">
    <source>
        <dbReference type="EMBL" id="QGY01547.1"/>
    </source>
</evidence>
<sequence>MLWLTELKAVTDATTLLHAATESVLQPAIEPRLEGQIGADRLVHDAEHVLRGNGYRERALPALASIEAAFEGRRTCDPKYADLQVPLATSATVATLRLLRG</sequence>
<protein>
    <submittedName>
        <fullName evidence="1">Uncharacterized protein</fullName>
    </submittedName>
</protein>
<proteinExistence type="predicted"/>
<dbReference type="Proteomes" id="UP000012488">
    <property type="component" value="Chromosome"/>
</dbReference>